<evidence type="ECO:0008006" key="4">
    <source>
        <dbReference type="Google" id="ProtNLM"/>
    </source>
</evidence>
<accession>A0ABR4ILU1</accession>
<evidence type="ECO:0000313" key="3">
    <source>
        <dbReference type="Proteomes" id="UP001610335"/>
    </source>
</evidence>
<name>A0ABR4ILU1_9EURO</name>
<sequence length="380" mass="42235">MATTNAWKINSGQVYSETVPAPATLFKNGPAWIHETPFLPQGWEDSSTNGAPSLMHSAMRKILSDQRSLTPTLFANVPWHLASYLWGCLGRCRKQTLHMWKLFATAYPAEFPKISQYRSMKIEGPRVTMREYLGLVKSDGLNWRVVLSLATSYARVPELVGIADIRNLVALEIAPPSHLGPSSEEVEIPMTALTDRLVRAWSELAQTAEAFSQFRVLILRHQTALSKVALRYLRALPVLQFVVVYKCDGIASAVSGGEVDGWKIAEAKQFPPETLYEFYQASCKGSSGEESGVGTPVLDFQIGQKKSPMSDGRANHAHPHSAIYLQRTALEAPGRVDPEPSTRKRKGVRVHDGQGERAHSRKAVMRSRTKDISDMLSEFF</sequence>
<evidence type="ECO:0000313" key="2">
    <source>
        <dbReference type="EMBL" id="KAL2828742.1"/>
    </source>
</evidence>
<evidence type="ECO:0000256" key="1">
    <source>
        <dbReference type="SAM" id="MobiDB-lite"/>
    </source>
</evidence>
<dbReference type="EMBL" id="JBFXLS010000019">
    <property type="protein sequence ID" value="KAL2828742.1"/>
    <property type="molecule type" value="Genomic_DNA"/>
</dbReference>
<organism evidence="2 3">
    <name type="scientific">Aspergillus cavernicola</name>
    <dbReference type="NCBI Taxonomy" id="176166"/>
    <lineage>
        <taxon>Eukaryota</taxon>
        <taxon>Fungi</taxon>
        <taxon>Dikarya</taxon>
        <taxon>Ascomycota</taxon>
        <taxon>Pezizomycotina</taxon>
        <taxon>Eurotiomycetes</taxon>
        <taxon>Eurotiomycetidae</taxon>
        <taxon>Eurotiales</taxon>
        <taxon>Aspergillaceae</taxon>
        <taxon>Aspergillus</taxon>
        <taxon>Aspergillus subgen. Nidulantes</taxon>
    </lineage>
</organism>
<comment type="caution">
    <text evidence="2">The sequence shown here is derived from an EMBL/GenBank/DDBJ whole genome shotgun (WGS) entry which is preliminary data.</text>
</comment>
<protein>
    <recommendedName>
        <fullName evidence="4">CBS domain-containing protein</fullName>
    </recommendedName>
</protein>
<feature type="region of interest" description="Disordered" evidence="1">
    <location>
        <begin position="333"/>
        <end position="369"/>
    </location>
</feature>
<dbReference type="Proteomes" id="UP001610335">
    <property type="component" value="Unassembled WGS sequence"/>
</dbReference>
<keyword evidence="3" id="KW-1185">Reference proteome</keyword>
<proteinExistence type="predicted"/>
<feature type="compositionally biased region" description="Basic and acidic residues" evidence="1">
    <location>
        <begin position="349"/>
        <end position="358"/>
    </location>
</feature>
<reference evidence="2 3" key="1">
    <citation type="submission" date="2024-07" db="EMBL/GenBank/DDBJ databases">
        <title>Section-level genome sequencing and comparative genomics of Aspergillus sections Usti and Cavernicolus.</title>
        <authorList>
            <consortium name="Lawrence Berkeley National Laboratory"/>
            <person name="Nybo J.L."/>
            <person name="Vesth T.C."/>
            <person name="Theobald S."/>
            <person name="Frisvad J.C."/>
            <person name="Larsen T.O."/>
            <person name="Kjaerboelling I."/>
            <person name="Rothschild-Mancinelli K."/>
            <person name="Lyhne E.K."/>
            <person name="Kogle M.E."/>
            <person name="Barry K."/>
            <person name="Clum A."/>
            <person name="Na H."/>
            <person name="Ledsgaard L."/>
            <person name="Lin J."/>
            <person name="Lipzen A."/>
            <person name="Kuo A."/>
            <person name="Riley R."/>
            <person name="Mondo S."/>
            <person name="LaButti K."/>
            <person name="Haridas S."/>
            <person name="Pangalinan J."/>
            <person name="Salamov A.A."/>
            <person name="Simmons B.A."/>
            <person name="Magnuson J.K."/>
            <person name="Chen J."/>
            <person name="Drula E."/>
            <person name="Henrissat B."/>
            <person name="Wiebenga A."/>
            <person name="Lubbers R.J."/>
            <person name="Gomes A.C."/>
            <person name="Makela M.R."/>
            <person name="Stajich J."/>
            <person name="Grigoriev I.V."/>
            <person name="Mortensen U.H."/>
            <person name="De vries R.P."/>
            <person name="Baker S.E."/>
            <person name="Andersen M.R."/>
        </authorList>
    </citation>
    <scope>NUCLEOTIDE SEQUENCE [LARGE SCALE GENOMIC DNA]</scope>
    <source>
        <strain evidence="2 3">CBS 600.67</strain>
    </source>
</reference>
<gene>
    <name evidence="2" type="ORF">BDW59DRAFT_43485</name>
</gene>